<feature type="transmembrane region" description="Helical" evidence="9">
    <location>
        <begin position="73"/>
        <end position="94"/>
    </location>
</feature>
<dbReference type="PROSITE" id="PS50893">
    <property type="entry name" value="ABC_TRANSPORTER_2"/>
    <property type="match status" value="1"/>
</dbReference>
<dbReference type="CDD" id="cd18547">
    <property type="entry name" value="ABC_6TM_Tm288_like"/>
    <property type="match status" value="1"/>
</dbReference>
<feature type="transmembrane region" description="Helical" evidence="9">
    <location>
        <begin position="266"/>
        <end position="285"/>
    </location>
</feature>
<dbReference type="InterPro" id="IPR027417">
    <property type="entry name" value="P-loop_NTPase"/>
</dbReference>
<dbReference type="GO" id="GO:0016887">
    <property type="term" value="F:ATP hydrolysis activity"/>
    <property type="evidence" value="ECO:0007669"/>
    <property type="project" value="InterPro"/>
</dbReference>
<dbReference type="FunFam" id="1.20.1560.10:FF:000011">
    <property type="entry name" value="Multidrug ABC transporter ATP-binding protein"/>
    <property type="match status" value="1"/>
</dbReference>
<dbReference type="GO" id="GO:0005524">
    <property type="term" value="F:ATP binding"/>
    <property type="evidence" value="ECO:0007669"/>
    <property type="project" value="UniProtKB-KW"/>
</dbReference>
<evidence type="ECO:0000313" key="12">
    <source>
        <dbReference type="EMBL" id="SHH14172.1"/>
    </source>
</evidence>
<protein>
    <submittedName>
        <fullName evidence="12">ATP-binding cassette, subfamily B</fullName>
    </submittedName>
</protein>
<evidence type="ECO:0000256" key="4">
    <source>
        <dbReference type="ARBA" id="ARBA00022692"/>
    </source>
</evidence>
<dbReference type="Pfam" id="PF00664">
    <property type="entry name" value="ABC_membrane"/>
    <property type="match status" value="1"/>
</dbReference>
<dbReference type="InterPro" id="IPR017871">
    <property type="entry name" value="ABC_transporter-like_CS"/>
</dbReference>
<accession>A0A1M5QJ79</accession>
<feature type="domain" description="ABC transmembrane type-1" evidence="11">
    <location>
        <begin position="35"/>
        <end position="319"/>
    </location>
</feature>
<evidence type="ECO:0000259" key="11">
    <source>
        <dbReference type="PROSITE" id="PS50929"/>
    </source>
</evidence>
<feature type="transmembrane region" description="Helical" evidence="9">
    <location>
        <begin position="153"/>
        <end position="172"/>
    </location>
</feature>
<dbReference type="PANTHER" id="PTHR43394:SF1">
    <property type="entry name" value="ATP-BINDING CASSETTE SUB-FAMILY B MEMBER 10, MITOCHONDRIAL"/>
    <property type="match status" value="1"/>
</dbReference>
<dbReference type="GO" id="GO:0005886">
    <property type="term" value="C:plasma membrane"/>
    <property type="evidence" value="ECO:0007669"/>
    <property type="project" value="UniProtKB-SubCell"/>
</dbReference>
<evidence type="ECO:0000256" key="7">
    <source>
        <dbReference type="ARBA" id="ARBA00022989"/>
    </source>
</evidence>
<dbReference type="PROSITE" id="PS00211">
    <property type="entry name" value="ABC_TRANSPORTER_1"/>
    <property type="match status" value="1"/>
</dbReference>
<dbReference type="EMBL" id="FQXK01000003">
    <property type="protein sequence ID" value="SHH14172.1"/>
    <property type="molecule type" value="Genomic_DNA"/>
</dbReference>
<dbReference type="Proteomes" id="UP000184278">
    <property type="component" value="Unassembled WGS sequence"/>
</dbReference>
<keyword evidence="3" id="KW-1003">Cell membrane</keyword>
<dbReference type="PANTHER" id="PTHR43394">
    <property type="entry name" value="ATP-DEPENDENT PERMEASE MDL1, MITOCHONDRIAL"/>
    <property type="match status" value="1"/>
</dbReference>
<dbReference type="SMART" id="SM00382">
    <property type="entry name" value="AAA"/>
    <property type="match status" value="1"/>
</dbReference>
<dbReference type="Pfam" id="PF00005">
    <property type="entry name" value="ABC_tran"/>
    <property type="match status" value="1"/>
</dbReference>
<evidence type="ECO:0000256" key="3">
    <source>
        <dbReference type="ARBA" id="ARBA00022475"/>
    </source>
</evidence>
<evidence type="ECO:0000259" key="10">
    <source>
        <dbReference type="PROSITE" id="PS50893"/>
    </source>
</evidence>
<keyword evidence="5" id="KW-0547">Nucleotide-binding</keyword>
<proteinExistence type="predicted"/>
<dbReference type="SUPFAM" id="SSF90123">
    <property type="entry name" value="ABC transporter transmembrane region"/>
    <property type="match status" value="1"/>
</dbReference>
<feature type="transmembrane region" description="Helical" evidence="9">
    <location>
        <begin position="178"/>
        <end position="195"/>
    </location>
</feature>
<keyword evidence="6 12" id="KW-0067">ATP-binding</keyword>
<dbReference type="FunFam" id="3.40.50.300:FF:000287">
    <property type="entry name" value="Multidrug ABC transporter ATP-binding protein"/>
    <property type="match status" value="1"/>
</dbReference>
<dbReference type="Gene3D" id="1.20.1560.10">
    <property type="entry name" value="ABC transporter type 1, transmembrane domain"/>
    <property type="match status" value="1"/>
</dbReference>
<dbReference type="STRING" id="1121131.SAMN02745229_00339"/>
<dbReference type="InterPro" id="IPR003439">
    <property type="entry name" value="ABC_transporter-like_ATP-bd"/>
</dbReference>
<dbReference type="InterPro" id="IPR039421">
    <property type="entry name" value="Type_1_exporter"/>
</dbReference>
<name>A0A1M5QJ79_BUTFI</name>
<dbReference type="Gene3D" id="3.40.50.300">
    <property type="entry name" value="P-loop containing nucleotide triphosphate hydrolases"/>
    <property type="match status" value="1"/>
</dbReference>
<evidence type="ECO:0000256" key="9">
    <source>
        <dbReference type="SAM" id="Phobius"/>
    </source>
</evidence>
<dbReference type="RefSeq" id="WP_242951125.1">
    <property type="nucleotide sequence ID" value="NZ_FQXK01000003.1"/>
</dbReference>
<evidence type="ECO:0000256" key="1">
    <source>
        <dbReference type="ARBA" id="ARBA00004651"/>
    </source>
</evidence>
<feature type="transmembrane region" description="Helical" evidence="9">
    <location>
        <begin position="31"/>
        <end position="53"/>
    </location>
</feature>
<dbReference type="SUPFAM" id="SSF52540">
    <property type="entry name" value="P-loop containing nucleoside triphosphate hydrolases"/>
    <property type="match status" value="1"/>
</dbReference>
<feature type="domain" description="ABC transporter" evidence="10">
    <location>
        <begin position="353"/>
        <end position="587"/>
    </location>
</feature>
<evidence type="ECO:0000313" key="13">
    <source>
        <dbReference type="Proteomes" id="UP000184278"/>
    </source>
</evidence>
<dbReference type="InterPro" id="IPR003593">
    <property type="entry name" value="AAA+_ATPase"/>
</dbReference>
<sequence>MAMRLSTKTDKPKDTKGALKRLLKYCFEYKFRLCITIIMCFCGNLLALAGPKLAGNAIEEISHGSGRINMQIVIHYVILMICCYVASALISYIVSVTMMKTGRLIAHRMRQDIFNKLMTLPVGYFDRNQVGDIISRVSYDVDVISTSISTDTVQILTSIVTVVGAFIMMFMISPQLVVITLVTIPLAVMYTRFMGKRTRPLFSKRSAKYGQMNGFVEEMFSGQKTILAYGREKKVTENFDVINSEAADLFYRSEYYGMTIGPSVGFINNLGLALTGMFGSVLYLYRIVNLGEISSFVLYTRKFSGPINEIANIVNDLFSALAASERVFRLIDEEEETVDVEGARELTDVRGDVEFDHVKFGYIEGRTIIKDFSFKVPAGQRIAIVGKTGAGKTTLINLLMRFYDVNEGHIYVDGNEIRSLTRKSLRRAYAMVLQDTWLFEGTVFENIAYGCDNVSRQDVINAAKSAHIHSFITHLPKGYDTVISEDGGNISKGQKQLLTIARAFLYDASILILDEATSNVDTTTEQEIQKAMTSLMKGRTCFVIAHRLSTIQNSDNILVLDQGDIIEQGTHQSLMDQKGTYYDMYMSQWQ</sequence>
<evidence type="ECO:0000256" key="2">
    <source>
        <dbReference type="ARBA" id="ARBA00022448"/>
    </source>
</evidence>
<keyword evidence="7 9" id="KW-1133">Transmembrane helix</keyword>
<dbReference type="GeneID" id="89508913"/>
<dbReference type="InterPro" id="IPR011527">
    <property type="entry name" value="ABC1_TM_dom"/>
</dbReference>
<dbReference type="GO" id="GO:0015421">
    <property type="term" value="F:ABC-type oligopeptide transporter activity"/>
    <property type="evidence" value="ECO:0007669"/>
    <property type="project" value="TreeGrafter"/>
</dbReference>
<keyword evidence="2" id="KW-0813">Transport</keyword>
<reference evidence="13" key="1">
    <citation type="submission" date="2016-11" db="EMBL/GenBank/DDBJ databases">
        <authorList>
            <person name="Varghese N."/>
            <person name="Submissions S."/>
        </authorList>
    </citation>
    <scope>NUCLEOTIDE SEQUENCE [LARGE SCALE GENOMIC DNA]</scope>
    <source>
        <strain evidence="13">DSM 3071</strain>
    </source>
</reference>
<organism evidence="12 13">
    <name type="scientific">Butyrivibrio fibrisolvens DSM 3071</name>
    <dbReference type="NCBI Taxonomy" id="1121131"/>
    <lineage>
        <taxon>Bacteria</taxon>
        <taxon>Bacillati</taxon>
        <taxon>Bacillota</taxon>
        <taxon>Clostridia</taxon>
        <taxon>Lachnospirales</taxon>
        <taxon>Lachnospiraceae</taxon>
        <taxon>Butyrivibrio</taxon>
    </lineage>
</organism>
<comment type="subcellular location">
    <subcellularLocation>
        <location evidence="1">Cell membrane</location>
        <topology evidence="1">Multi-pass membrane protein</topology>
    </subcellularLocation>
</comment>
<dbReference type="CDD" id="cd03254">
    <property type="entry name" value="ABCC_Glucan_exporter_like"/>
    <property type="match status" value="1"/>
</dbReference>
<evidence type="ECO:0000256" key="8">
    <source>
        <dbReference type="ARBA" id="ARBA00023136"/>
    </source>
</evidence>
<evidence type="ECO:0000256" key="6">
    <source>
        <dbReference type="ARBA" id="ARBA00022840"/>
    </source>
</evidence>
<gene>
    <name evidence="12" type="ORF">SAMN02745229_00339</name>
</gene>
<keyword evidence="13" id="KW-1185">Reference proteome</keyword>
<dbReference type="PROSITE" id="PS50929">
    <property type="entry name" value="ABC_TM1F"/>
    <property type="match status" value="1"/>
</dbReference>
<dbReference type="AlphaFoldDB" id="A0A1M5QJ79"/>
<evidence type="ECO:0000256" key="5">
    <source>
        <dbReference type="ARBA" id="ARBA00022741"/>
    </source>
</evidence>
<keyword evidence="8 9" id="KW-0472">Membrane</keyword>
<keyword evidence="4 9" id="KW-0812">Transmembrane</keyword>
<dbReference type="InterPro" id="IPR036640">
    <property type="entry name" value="ABC1_TM_sf"/>
</dbReference>